<reference evidence="2" key="1">
    <citation type="journal article" date="2019" name="Int. J. Syst. Evol. Microbiol.">
        <title>The Global Catalogue of Microorganisms (GCM) 10K type strain sequencing project: providing services to taxonomists for standard genome sequencing and annotation.</title>
        <authorList>
            <consortium name="The Broad Institute Genomics Platform"/>
            <consortium name="The Broad Institute Genome Sequencing Center for Infectious Disease"/>
            <person name="Wu L."/>
            <person name="Ma J."/>
        </authorList>
    </citation>
    <scope>NUCLEOTIDE SEQUENCE [LARGE SCALE GENOMIC DNA]</scope>
    <source>
        <strain evidence="2">KACC 14249</strain>
    </source>
</reference>
<organism evidence="1 2">
    <name type="scientific">Angustibacter luteus</name>
    <dbReference type="NCBI Taxonomy" id="658456"/>
    <lineage>
        <taxon>Bacteria</taxon>
        <taxon>Bacillati</taxon>
        <taxon>Actinomycetota</taxon>
        <taxon>Actinomycetes</taxon>
        <taxon>Kineosporiales</taxon>
        <taxon>Kineosporiaceae</taxon>
    </lineage>
</organism>
<proteinExistence type="predicted"/>
<keyword evidence="2" id="KW-1185">Reference proteome</keyword>
<evidence type="ECO:0008006" key="3">
    <source>
        <dbReference type="Google" id="ProtNLM"/>
    </source>
</evidence>
<name>A0ABW1JF63_9ACTN</name>
<dbReference type="EMBL" id="JBHSRD010000004">
    <property type="protein sequence ID" value="MFC6007805.1"/>
    <property type="molecule type" value="Genomic_DNA"/>
</dbReference>
<protein>
    <recommendedName>
        <fullName evidence="3">FlgD Ig-like domain-containing protein</fullName>
    </recommendedName>
</protein>
<evidence type="ECO:0000313" key="1">
    <source>
        <dbReference type="EMBL" id="MFC6007805.1"/>
    </source>
</evidence>
<comment type="caution">
    <text evidence="1">The sequence shown here is derived from an EMBL/GenBank/DDBJ whole genome shotgun (WGS) entry which is preliminary data.</text>
</comment>
<evidence type="ECO:0000313" key="2">
    <source>
        <dbReference type="Proteomes" id="UP001596189"/>
    </source>
</evidence>
<gene>
    <name evidence="1" type="ORF">ACFQDO_11760</name>
</gene>
<accession>A0ABW1JF63</accession>
<dbReference type="RefSeq" id="WP_345715514.1">
    <property type="nucleotide sequence ID" value="NZ_BAABFP010000002.1"/>
</dbReference>
<sequence length="1007" mass="104602">MRRSSVLAVVAAGVGVVLVPLATPVRSARADVAPYPPAATAVADPVGTQVVPRRLDSDPVPSPILAASAANRLLQVLDVKGCPRLAWQQHDQASHIWDDGAACPQVRGVWSSEGRAVVDLGAPGSVVLADLSTGSASLVERIAGATMLAATPDGWVDWDAASASVVRHHLDGTSESVPLPSMLGGDLTLPPQPPTDARGPAAADATGVVAVLDFSGRARLVWLPFDGSTATALTSGLAPEARVWVTEHSVVWRDSATTSYLARRPKTGGTSVFRSVGTGVQSVAVDDVSWAWTSRDASGVRHGFVAGLDRTLPPVRIGDLPATSVASDGTDYWMTVGAQGRPAEVYRVSRSGVSDRVADLGPAWQRVRELAFDGSNASWLVAQPADQAADQPVSSVLVPASGAVGAEVRTLSPAADETSALSGASGRLAFVGAGPEVSVVDLTPASPVLVGSFAAGGATGPVPDLTARTVLVNGAMRDFAGTSYGNALGAVTGALFGRSFVWSTDDGAVWRRVGAGNVVPVLPAVCSTHCPARVGIWGDTAVVQPASGPLLVVSLRTGERRELPAIEDLPDPAGSTAGPRPLELEDGVLAWVAPTGTREGTVRLMDLRASEPRPVDVARAIVLPGQASVQLAGGKVAWVGLSDGAIRLAPAAAAVGRPVGAALVDSSVPPSAFSPNGDGRSDTWSAAGEASAPLASVRMELRRGTTLVASVPGTSTAGRWTVRWDGRSSSGAWAADSPYTWRLVATAVNGQPVLDPATGAPPSGTVNLRRVLPRVTITAPAVSATAVTGIPFPVRWGTTTTQPSWSPVTYQVRVRPYWDGGPVVGTAPWRYLPATTATRTTFDYRRYADTLGWPEPAWQLQARAVAPGGATGPWSASAYASVPVDDAQRGGGAVRYYGSWTAQRVAGAFLGTQHRTSARGASVYFRIQNRAGHVSAVMTTCPACGRVRVWVDNAYPIYVDTYSRTVGRRKVVLTRTTRSRNEPYVTIENLATRGRPFAYVDAVAFQP</sequence>
<dbReference type="Proteomes" id="UP001596189">
    <property type="component" value="Unassembled WGS sequence"/>
</dbReference>
<dbReference type="Gene3D" id="2.60.40.4070">
    <property type="match status" value="1"/>
</dbReference>